<evidence type="ECO:0000313" key="3">
    <source>
        <dbReference type="Proteomes" id="UP000325763"/>
    </source>
</evidence>
<sequence>MFAYELHQIRSTQLIREAERFRLRREVLRERRAARRVHGEPGAEGDAPRRSRNRPPFARAA</sequence>
<name>A0A5P2WGC5_9ACTN</name>
<dbReference type="KEGG" id="snq:CP978_23650"/>
<dbReference type="Proteomes" id="UP000325763">
    <property type="component" value="Chromosome"/>
</dbReference>
<organism evidence="2 3">
    <name type="scientific">Streptomyces nodosus</name>
    <dbReference type="NCBI Taxonomy" id="40318"/>
    <lineage>
        <taxon>Bacteria</taxon>
        <taxon>Bacillati</taxon>
        <taxon>Actinomycetota</taxon>
        <taxon>Actinomycetes</taxon>
        <taxon>Kitasatosporales</taxon>
        <taxon>Streptomycetaceae</taxon>
        <taxon>Streptomyces</taxon>
    </lineage>
</organism>
<dbReference type="AlphaFoldDB" id="A0A5P2WGC5"/>
<protein>
    <submittedName>
        <fullName evidence="2">Uncharacterized protein</fullName>
    </submittedName>
</protein>
<feature type="compositionally biased region" description="Basic and acidic residues" evidence="1">
    <location>
        <begin position="32"/>
        <end position="49"/>
    </location>
</feature>
<proteinExistence type="predicted"/>
<reference evidence="2 3" key="1">
    <citation type="submission" date="2017-09" db="EMBL/GenBank/DDBJ databases">
        <title>Streptomyces genome completion.</title>
        <authorList>
            <person name="Lee N."/>
            <person name="Cho B.-K."/>
        </authorList>
    </citation>
    <scope>NUCLEOTIDE SEQUENCE [LARGE SCALE GENOMIC DNA]</scope>
    <source>
        <strain evidence="2 3">ATCC 14899</strain>
    </source>
</reference>
<evidence type="ECO:0000313" key="2">
    <source>
        <dbReference type="EMBL" id="QEV43457.1"/>
    </source>
</evidence>
<accession>A0A5P2WGC5</accession>
<gene>
    <name evidence="2" type="ORF">CP978_23650</name>
</gene>
<evidence type="ECO:0000256" key="1">
    <source>
        <dbReference type="SAM" id="MobiDB-lite"/>
    </source>
</evidence>
<dbReference type="EMBL" id="CP023747">
    <property type="protein sequence ID" value="QEV43457.1"/>
    <property type="molecule type" value="Genomic_DNA"/>
</dbReference>
<feature type="region of interest" description="Disordered" evidence="1">
    <location>
        <begin position="32"/>
        <end position="61"/>
    </location>
</feature>